<dbReference type="PANTHER" id="PTHR31071:SF2">
    <property type="entry name" value="ACTIN CYTOSKELETON-REGULATORY COMPLEX PAN-LIKE PROTEIN"/>
    <property type="match status" value="1"/>
</dbReference>
<evidence type="ECO:0000313" key="3">
    <source>
        <dbReference type="EMBL" id="KZM90074.1"/>
    </source>
</evidence>
<reference evidence="3" key="1">
    <citation type="journal article" date="2016" name="Nat. Genet.">
        <title>A high-quality carrot genome assembly provides new insights into carotenoid accumulation and asterid genome evolution.</title>
        <authorList>
            <person name="Iorizzo M."/>
            <person name="Ellison S."/>
            <person name="Senalik D."/>
            <person name="Zeng P."/>
            <person name="Satapoomin P."/>
            <person name="Huang J."/>
            <person name="Bowman M."/>
            <person name="Iovene M."/>
            <person name="Sanseverino W."/>
            <person name="Cavagnaro P."/>
            <person name="Yildiz M."/>
            <person name="Macko-Podgorni A."/>
            <person name="Moranska E."/>
            <person name="Grzebelus E."/>
            <person name="Grzebelus D."/>
            <person name="Ashrafi H."/>
            <person name="Zheng Z."/>
            <person name="Cheng S."/>
            <person name="Spooner D."/>
            <person name="Van Deynze A."/>
            <person name="Simon P."/>
        </authorList>
    </citation>
    <scope>NUCLEOTIDE SEQUENCE [LARGE SCALE GENOMIC DNA]</scope>
    <source>
        <tissue evidence="3">Leaf</tissue>
    </source>
</reference>
<name>A0A164VB31_DAUCS</name>
<dbReference type="AlphaFoldDB" id="A0A164VB31"/>
<dbReference type="PANTHER" id="PTHR31071">
    <property type="entry name" value="GB|AAF24581.1"/>
    <property type="match status" value="1"/>
</dbReference>
<dbReference type="OMA" id="MEYPRTS"/>
<evidence type="ECO:0000256" key="2">
    <source>
        <dbReference type="SAM" id="MobiDB-lite"/>
    </source>
</evidence>
<feature type="compositionally biased region" description="Low complexity" evidence="2">
    <location>
        <begin position="517"/>
        <end position="529"/>
    </location>
</feature>
<feature type="region of interest" description="Disordered" evidence="2">
    <location>
        <begin position="1"/>
        <end position="49"/>
    </location>
</feature>
<dbReference type="Gramene" id="KZM90074">
    <property type="protein sequence ID" value="KZM90074"/>
    <property type="gene ID" value="DCAR_022561"/>
</dbReference>
<evidence type="ECO:0000256" key="1">
    <source>
        <dbReference type="SAM" id="Coils"/>
    </source>
</evidence>
<dbReference type="EMBL" id="LNRQ01000006">
    <property type="protein sequence ID" value="KZM90074.1"/>
    <property type="molecule type" value="Genomic_DNA"/>
</dbReference>
<feature type="compositionally biased region" description="Basic and acidic residues" evidence="2">
    <location>
        <begin position="1"/>
        <end position="12"/>
    </location>
</feature>
<feature type="coiled-coil region" evidence="1">
    <location>
        <begin position="214"/>
        <end position="288"/>
    </location>
</feature>
<keyword evidence="1" id="KW-0175">Coiled coil</keyword>
<dbReference type="InterPro" id="IPR043424">
    <property type="entry name" value="BLT-like"/>
</dbReference>
<organism evidence="3">
    <name type="scientific">Daucus carota subsp. sativus</name>
    <name type="common">Carrot</name>
    <dbReference type="NCBI Taxonomy" id="79200"/>
    <lineage>
        <taxon>Eukaryota</taxon>
        <taxon>Viridiplantae</taxon>
        <taxon>Streptophyta</taxon>
        <taxon>Embryophyta</taxon>
        <taxon>Tracheophyta</taxon>
        <taxon>Spermatophyta</taxon>
        <taxon>Magnoliopsida</taxon>
        <taxon>eudicotyledons</taxon>
        <taxon>Gunneridae</taxon>
        <taxon>Pentapetalae</taxon>
        <taxon>asterids</taxon>
        <taxon>campanulids</taxon>
        <taxon>Apiales</taxon>
        <taxon>Apiaceae</taxon>
        <taxon>Apioideae</taxon>
        <taxon>Scandiceae</taxon>
        <taxon>Daucinae</taxon>
        <taxon>Daucus</taxon>
        <taxon>Daucus sect. Daucus</taxon>
    </lineage>
</organism>
<proteinExistence type="predicted"/>
<comment type="caution">
    <text evidence="3">The sequence shown here is derived from an EMBL/GenBank/DDBJ whole genome shotgun (WGS) entry which is preliminary data.</text>
</comment>
<feature type="region of interest" description="Disordered" evidence="2">
    <location>
        <begin position="604"/>
        <end position="664"/>
    </location>
</feature>
<gene>
    <name evidence="3" type="ORF">DCAR_022561</name>
</gene>
<sequence length="686" mass="77374">MMKMSRDDDPPPVRKPVNRKSRNGFSGAGVRLRRDGAPTGRRSRPETPLLKWKVDDKVKDTVKVHDSVDGDKSAADSGRKMRRDKPVLISARKLAAGLWRLQVPKSLGTEAEDGVSNRELGFQATLGHIGAAAYPSHYSSKPYSAHMKDLPRSPHFAPKIGFPLKVEHSLINSNPAMEGITKWDPMCYGASDEVQRIYSHSKPIYEQVGAVSTVSVLELELKQARGRIQELESERRSSKKKIEQFLKKLSEERAVWRSREHEKIRAVIDDIKDDLNRERKNRQRTEMVNSKLVNELADVKLSAKRYMQDFEKERKARGLIEEVCDELAKEIGEDKAEVEALKRESLNLRDELEDERKMLQMAEVWREERVQMKLVDAKVTLEEKFAQMNNLIADLETLKGSIIDIEERRKVEQLRQAAASVNIKDIREFTYEPSNPEDIYSIFEDANFGEPIEREIEDCGIYSPASHGSKAHSVSPKASNFYKKDVTQKYSNASLSHNGELEDDDSGWETVSHVDDQGSSFSPDGSDPSVNKMYRDSNVSGSGTEWEDNAGRETPITEISEVCSEPTVQQKKVSSISRMWKALPNNVENYKIIAVEGLKGRLSRGRLSNGTVNSPDQGLGKGGNSPKDLTGHWSSPELGNAHINPGTKGCIEWPRGSQKDSLKTKLQEARMDTQKIQLRQVLKQKI</sequence>
<feature type="region of interest" description="Disordered" evidence="2">
    <location>
        <begin position="496"/>
        <end position="560"/>
    </location>
</feature>
<dbReference type="STRING" id="79200.A0A164VB31"/>
<protein>
    <submittedName>
        <fullName evidence="3">Uncharacterized protein</fullName>
    </submittedName>
</protein>
<accession>A0A164VB31</accession>
<feature type="coiled-coil region" evidence="1">
    <location>
        <begin position="324"/>
        <end position="408"/>
    </location>
</feature>
<feature type="compositionally biased region" description="Polar residues" evidence="2">
    <location>
        <begin position="606"/>
        <end position="616"/>
    </location>
</feature>